<dbReference type="InterPro" id="IPR005467">
    <property type="entry name" value="His_kinase_dom"/>
</dbReference>
<name>R8B4C4_9GAMM</name>
<comment type="subcellular location">
    <subcellularLocation>
        <location evidence="2">Membrane</location>
        <topology evidence="2">Multi-pass membrane protein</topology>
    </subcellularLocation>
</comment>
<keyword evidence="16" id="KW-1185">Reference proteome</keyword>
<dbReference type="SMART" id="SM00387">
    <property type="entry name" value="HATPase_c"/>
    <property type="match status" value="1"/>
</dbReference>
<dbReference type="InterPro" id="IPR003661">
    <property type="entry name" value="HisK_dim/P_dom"/>
</dbReference>
<dbReference type="Gene3D" id="1.20.1730.10">
    <property type="entry name" value="Sodium/glucose cotransporter"/>
    <property type="match status" value="1"/>
</dbReference>
<dbReference type="InterPro" id="IPR038377">
    <property type="entry name" value="Na/Glc_symporter_sf"/>
</dbReference>
<dbReference type="PROSITE" id="PS50283">
    <property type="entry name" value="NA_SOLUT_SYMP_3"/>
    <property type="match status" value="1"/>
</dbReference>
<dbReference type="InterPro" id="IPR001734">
    <property type="entry name" value="Na/solute_symporter"/>
</dbReference>
<feature type="transmembrane region" description="Helical" evidence="13">
    <location>
        <begin position="167"/>
        <end position="184"/>
    </location>
</feature>
<dbReference type="Gene3D" id="1.10.287.130">
    <property type="match status" value="1"/>
</dbReference>
<keyword evidence="5" id="KW-0597">Phosphoprotein</keyword>
<dbReference type="InterPro" id="IPR004358">
    <property type="entry name" value="Sig_transdc_His_kin-like_C"/>
</dbReference>
<dbReference type="SMART" id="SM00388">
    <property type="entry name" value="HisKA"/>
    <property type="match status" value="1"/>
</dbReference>
<evidence type="ECO:0000256" key="9">
    <source>
        <dbReference type="ARBA" id="ARBA00022989"/>
    </source>
</evidence>
<dbReference type="PATRIC" id="fig|1318628.3.peg.1084"/>
<evidence type="ECO:0000256" key="12">
    <source>
        <dbReference type="SAM" id="Coils"/>
    </source>
</evidence>
<keyword evidence="7 13" id="KW-0812">Transmembrane</keyword>
<feature type="transmembrane region" description="Helical" evidence="13">
    <location>
        <begin position="196"/>
        <end position="223"/>
    </location>
</feature>
<keyword evidence="11 13" id="KW-0472">Membrane</keyword>
<keyword evidence="8 15" id="KW-0418">Kinase</keyword>
<dbReference type="GO" id="GO:0005886">
    <property type="term" value="C:plasma membrane"/>
    <property type="evidence" value="ECO:0007669"/>
    <property type="project" value="UniProtKB-ARBA"/>
</dbReference>
<dbReference type="CDD" id="cd10322">
    <property type="entry name" value="SLC5sbd"/>
    <property type="match status" value="1"/>
</dbReference>
<dbReference type="PRINTS" id="PR00344">
    <property type="entry name" value="BCTRLSENSOR"/>
</dbReference>
<dbReference type="PROSITE" id="PS50109">
    <property type="entry name" value="HIS_KIN"/>
    <property type="match status" value="1"/>
</dbReference>
<feature type="transmembrane region" description="Helical" evidence="13">
    <location>
        <begin position="290"/>
        <end position="317"/>
    </location>
</feature>
<sequence length="923" mass="100505">MPLGGLILLTSCAYLGVLFAIAYWGDKRADAGRSIIANPYIYALSMAVYATSWTFYGSVGRAAVSGVGFLPIYLGPTLMAALFWLVLRKMIRISKANRITSIADFIAARYGKSALLGGLVTLIAVVGVIPYIALQLKAVSSSFLIFWQYPAIQMPSQSEAMGPLQDTALYVALLLALFTIVFGTRHLDATERHEGMVAAIAFESLVKLLAFLAVGIFVTFVLYDGFADIFDRAAQLPDIGQLLTLGGPAGTYSSWAALIFLSMLSILFLPRQFQISVVENVNENHLAKAIWLFPLYLLAINIFVLPITFAGLMHFSAGTVDADTFVLTLPMVHRQEALALLVFVGGLSAATGMVIVETIALSTMICNDLAMPLLLRWKALGLAQRRDLSRLLLGIRRGAILLLMLLGYMYYRAAGEAYALVSIGLVSFAAVAQFAPAMLGGMYWKQGSRAGALWGLSLGFLLWAYTLLLPAFAKSGWLPLSFIEQGPFAITWLKPTALFGLDGVDELGHSLFWSLLVNLGAYVGVSLFGRQSSREHAQALLFVDVFKSAGRGASLWRGSASMTEVIALVGRFLGPDRAAAAFANYASRRGQRSSADLVHFAEQQLAGAIGAASARVMLASVVQEEPLGMEEVLGILDETSQVIAYSRRLEQQSQELETATRELRAANERLRELDRLKDDFISTVTHELRTPLTSIRAFSEILNDNPDLEQAQRAQFIAIIVKESERLTRMINQVLDLAKLEAGRVEWHASEIDLAEVIDDALATTSQLMQERGVDIQLDLPPRVPPVIADRDRLLQVLLNLITNAIKFCDRESGRIGIAVQVLPEALQVDVRDNGRGIDAADQDTIFEKFRQAGDNLTEKPQGTGLGLPISRQIVEHFGGRLWVHSESGRSGTGKGATFSFTLPLGQSDVAVPGPGHETEDKT</sequence>
<dbReference type="GO" id="GO:0022857">
    <property type="term" value="F:transmembrane transporter activity"/>
    <property type="evidence" value="ECO:0007669"/>
    <property type="project" value="InterPro"/>
</dbReference>
<feature type="transmembrane region" description="Helical" evidence="13">
    <location>
        <begin position="417"/>
        <end position="439"/>
    </location>
</feature>
<dbReference type="EMBL" id="ASAD01000007">
    <property type="protein sequence ID" value="EON93447.1"/>
    <property type="molecule type" value="Genomic_DNA"/>
</dbReference>
<accession>R8B4C4</accession>
<dbReference type="InterPro" id="IPR036890">
    <property type="entry name" value="HATPase_C_sf"/>
</dbReference>
<evidence type="ECO:0000256" key="7">
    <source>
        <dbReference type="ARBA" id="ARBA00022692"/>
    </source>
</evidence>
<evidence type="ECO:0000259" key="14">
    <source>
        <dbReference type="PROSITE" id="PS50109"/>
    </source>
</evidence>
<evidence type="ECO:0000256" key="8">
    <source>
        <dbReference type="ARBA" id="ARBA00022777"/>
    </source>
</evidence>
<feature type="transmembrane region" description="Helical" evidence="13">
    <location>
        <begin position="252"/>
        <end position="269"/>
    </location>
</feature>
<dbReference type="InterPro" id="IPR050736">
    <property type="entry name" value="Sensor_HK_Regulatory"/>
</dbReference>
<feature type="transmembrane region" description="Helical" evidence="13">
    <location>
        <begin position="451"/>
        <end position="473"/>
    </location>
</feature>
<evidence type="ECO:0000256" key="13">
    <source>
        <dbReference type="SAM" id="Phobius"/>
    </source>
</evidence>
<feature type="transmembrane region" description="Helical" evidence="13">
    <location>
        <begin position="114"/>
        <end position="134"/>
    </location>
</feature>
<dbReference type="AlphaFoldDB" id="R8B4C4"/>
<comment type="similarity">
    <text evidence="3">Belongs to the sodium:solute symporter (SSF) (TC 2.A.21) family.</text>
</comment>
<dbReference type="Proteomes" id="UP000016540">
    <property type="component" value="Unassembled WGS sequence"/>
</dbReference>
<evidence type="ECO:0000313" key="16">
    <source>
        <dbReference type="Proteomes" id="UP000016540"/>
    </source>
</evidence>
<feature type="transmembrane region" description="Helical" evidence="13">
    <location>
        <begin position="6"/>
        <end position="25"/>
    </location>
</feature>
<feature type="domain" description="Histidine kinase" evidence="14">
    <location>
        <begin position="683"/>
        <end position="907"/>
    </location>
</feature>
<evidence type="ECO:0000313" key="15">
    <source>
        <dbReference type="EMBL" id="EON93447.1"/>
    </source>
</evidence>
<proteinExistence type="inferred from homology"/>
<keyword evidence="9 13" id="KW-1133">Transmembrane helix</keyword>
<protein>
    <recommendedName>
        <fullName evidence="4">histidine kinase</fullName>
        <ecNumber evidence="4">2.7.13.3</ecNumber>
    </recommendedName>
</protein>
<feature type="transmembrane region" description="Helical" evidence="13">
    <location>
        <begin position="37"/>
        <end position="56"/>
    </location>
</feature>
<dbReference type="InterPro" id="IPR036097">
    <property type="entry name" value="HisK_dim/P_sf"/>
</dbReference>
<dbReference type="CDD" id="cd00082">
    <property type="entry name" value="HisKA"/>
    <property type="match status" value="1"/>
</dbReference>
<comment type="caution">
    <text evidence="15">The sequence shown here is derived from an EMBL/GenBank/DDBJ whole genome shotgun (WGS) entry which is preliminary data.</text>
</comment>
<dbReference type="STRING" id="1318628.MARLIPOL_05415"/>
<evidence type="ECO:0000256" key="3">
    <source>
        <dbReference type="ARBA" id="ARBA00006434"/>
    </source>
</evidence>
<dbReference type="FunFam" id="1.10.287.130:FF:000001">
    <property type="entry name" value="Two-component sensor histidine kinase"/>
    <property type="match status" value="1"/>
</dbReference>
<dbReference type="PANTHER" id="PTHR43711:SF30">
    <property type="entry name" value="HISTIDINE KINASE"/>
    <property type="match status" value="1"/>
</dbReference>
<dbReference type="InterPro" id="IPR003594">
    <property type="entry name" value="HATPase_dom"/>
</dbReference>
<dbReference type="Pfam" id="PF00512">
    <property type="entry name" value="HisKA"/>
    <property type="match status" value="1"/>
</dbReference>
<evidence type="ECO:0000256" key="10">
    <source>
        <dbReference type="ARBA" id="ARBA00023012"/>
    </source>
</evidence>
<dbReference type="GO" id="GO:0000155">
    <property type="term" value="F:phosphorelay sensor kinase activity"/>
    <property type="evidence" value="ECO:0007669"/>
    <property type="project" value="InterPro"/>
</dbReference>
<keyword evidence="10" id="KW-0902">Two-component regulatory system</keyword>
<feature type="transmembrane region" description="Helical" evidence="13">
    <location>
        <begin position="62"/>
        <end position="87"/>
    </location>
</feature>
<evidence type="ECO:0000256" key="2">
    <source>
        <dbReference type="ARBA" id="ARBA00004141"/>
    </source>
</evidence>
<reference evidence="15 16" key="1">
    <citation type="journal article" date="2013" name="Genome Announc.">
        <title>Draft Genome Sequence of the Moderately Halophilic Bacterium Marinobacter lipolyticus Strain SM19.</title>
        <authorList>
            <person name="Papke R.T."/>
            <person name="de la Haba R.R."/>
            <person name="Infante-Dominguez C."/>
            <person name="Perez D."/>
            <person name="Sanchez-Porro C."/>
            <person name="Lapierre P."/>
            <person name="Ventosa A."/>
        </authorList>
    </citation>
    <scope>NUCLEOTIDE SEQUENCE [LARGE SCALE GENOMIC DNA]</scope>
    <source>
        <strain evidence="15 16">SM19</strain>
    </source>
</reference>
<keyword evidence="6" id="KW-0808">Transferase</keyword>
<dbReference type="Pfam" id="PF02518">
    <property type="entry name" value="HATPase_c"/>
    <property type="match status" value="1"/>
</dbReference>
<dbReference type="FunFam" id="3.30.565.10:FF:000006">
    <property type="entry name" value="Sensor histidine kinase WalK"/>
    <property type="match status" value="1"/>
</dbReference>
<dbReference type="OrthoDB" id="9764438at2"/>
<dbReference type="eggNOG" id="COG2205">
    <property type="taxonomic scope" value="Bacteria"/>
</dbReference>
<dbReference type="eggNOG" id="COG0591">
    <property type="taxonomic scope" value="Bacteria"/>
</dbReference>
<dbReference type="EC" id="2.7.13.3" evidence="4"/>
<feature type="coiled-coil region" evidence="12">
    <location>
        <begin position="642"/>
        <end position="676"/>
    </location>
</feature>
<dbReference type="SUPFAM" id="SSF55874">
    <property type="entry name" value="ATPase domain of HSP90 chaperone/DNA topoisomerase II/histidine kinase"/>
    <property type="match status" value="1"/>
</dbReference>
<dbReference type="Gene3D" id="3.30.565.10">
    <property type="entry name" value="Histidine kinase-like ATPase, C-terminal domain"/>
    <property type="match status" value="1"/>
</dbReference>
<dbReference type="PANTHER" id="PTHR43711">
    <property type="entry name" value="TWO-COMPONENT HISTIDINE KINASE"/>
    <property type="match status" value="1"/>
</dbReference>
<evidence type="ECO:0000256" key="4">
    <source>
        <dbReference type="ARBA" id="ARBA00012438"/>
    </source>
</evidence>
<evidence type="ECO:0000256" key="6">
    <source>
        <dbReference type="ARBA" id="ARBA00022679"/>
    </source>
</evidence>
<dbReference type="SUPFAM" id="SSF47384">
    <property type="entry name" value="Homodimeric domain of signal transducing histidine kinase"/>
    <property type="match status" value="1"/>
</dbReference>
<evidence type="ECO:0000256" key="5">
    <source>
        <dbReference type="ARBA" id="ARBA00022553"/>
    </source>
</evidence>
<evidence type="ECO:0000256" key="1">
    <source>
        <dbReference type="ARBA" id="ARBA00000085"/>
    </source>
</evidence>
<dbReference type="HOGENOM" id="CLU_000445_22_1_6"/>
<dbReference type="RefSeq" id="WP_012137081.1">
    <property type="nucleotide sequence ID" value="NZ_KE007306.1"/>
</dbReference>
<keyword evidence="12" id="KW-0175">Coiled coil</keyword>
<feature type="transmembrane region" description="Helical" evidence="13">
    <location>
        <begin position="337"/>
        <end position="370"/>
    </location>
</feature>
<organism evidence="15 16">
    <name type="scientific">Marinobacter lipolyticus SM19</name>
    <dbReference type="NCBI Taxonomy" id="1318628"/>
    <lineage>
        <taxon>Bacteria</taxon>
        <taxon>Pseudomonadati</taxon>
        <taxon>Pseudomonadota</taxon>
        <taxon>Gammaproteobacteria</taxon>
        <taxon>Pseudomonadales</taxon>
        <taxon>Marinobacteraceae</taxon>
        <taxon>Marinobacter</taxon>
    </lineage>
</organism>
<evidence type="ECO:0000256" key="11">
    <source>
        <dbReference type="ARBA" id="ARBA00023136"/>
    </source>
</evidence>
<gene>
    <name evidence="15" type="ORF">MARLIPOL_05415</name>
</gene>
<feature type="transmembrane region" description="Helical" evidence="13">
    <location>
        <begin position="391"/>
        <end position="411"/>
    </location>
</feature>
<comment type="catalytic activity">
    <reaction evidence="1">
        <text>ATP + protein L-histidine = ADP + protein N-phospho-L-histidine.</text>
        <dbReference type="EC" id="2.7.13.3"/>
    </reaction>
</comment>